<evidence type="ECO:0000259" key="1">
    <source>
        <dbReference type="SMART" id="SM00651"/>
    </source>
</evidence>
<dbReference type="GO" id="GO:0016604">
    <property type="term" value="C:nuclear body"/>
    <property type="evidence" value="ECO:0007669"/>
    <property type="project" value="TreeGrafter"/>
</dbReference>
<dbReference type="AlphaFoldDB" id="A0A9P0D534"/>
<gene>
    <name evidence="2" type="ORF">PSYICH_LOCUS9811</name>
</gene>
<dbReference type="Pfam" id="PF01423">
    <property type="entry name" value="LSM"/>
    <property type="match status" value="1"/>
</dbReference>
<dbReference type="EMBL" id="OV651816">
    <property type="protein sequence ID" value="CAH1110021.1"/>
    <property type="molecule type" value="Genomic_DNA"/>
</dbReference>
<dbReference type="PANTHER" id="PTHR21196:SF1">
    <property type="entry name" value="U7 SNRNA-ASSOCIATED SM-LIKE PROTEIN LSM10"/>
    <property type="match status" value="1"/>
</dbReference>
<keyword evidence="3" id="KW-1185">Reference proteome</keyword>
<evidence type="ECO:0000313" key="2">
    <source>
        <dbReference type="EMBL" id="CAH1110021.1"/>
    </source>
</evidence>
<reference evidence="2" key="1">
    <citation type="submission" date="2022-01" db="EMBL/GenBank/DDBJ databases">
        <authorList>
            <person name="King R."/>
        </authorList>
    </citation>
    <scope>NUCLEOTIDE SEQUENCE</scope>
</reference>
<dbReference type="PANTHER" id="PTHR21196">
    <property type="entry name" value="U7 SNRNA-ASSOCIATED SM-LIKE PROTEIN LSM10"/>
    <property type="match status" value="1"/>
</dbReference>
<dbReference type="InterPro" id="IPR010920">
    <property type="entry name" value="LSM_dom_sf"/>
</dbReference>
<dbReference type="CDD" id="cd01733">
    <property type="entry name" value="LSm10"/>
    <property type="match status" value="1"/>
</dbReference>
<dbReference type="InterPro" id="IPR052840">
    <property type="entry name" value="U7_snRNA_Sm-like"/>
</dbReference>
<dbReference type="OrthoDB" id="10256176at2759"/>
<accession>A0A9P0D534</accession>
<sequence length="143" mass="16824">MAELEDASEIVVLKSSSKKENFLFHNTLVCLVKALEGTYTLVDLRNESCIAGKIVKVDGYMNIEMEEAVFIDARGNKHYFSQFFVRHRNIRYVHIPKDFKSVELMQDQLNGMNRFKKAKKEKRTFKQVRAERYQKETLQNLNN</sequence>
<evidence type="ECO:0000313" key="3">
    <source>
        <dbReference type="Proteomes" id="UP001153636"/>
    </source>
</evidence>
<dbReference type="GO" id="GO:0006398">
    <property type="term" value="P:mRNA 3'-end processing by stem-loop binding and cleavage"/>
    <property type="evidence" value="ECO:0007669"/>
    <property type="project" value="TreeGrafter"/>
</dbReference>
<proteinExistence type="predicted"/>
<dbReference type="InterPro" id="IPR001163">
    <property type="entry name" value="Sm_dom_euk/arc"/>
</dbReference>
<dbReference type="SMART" id="SM00651">
    <property type="entry name" value="Sm"/>
    <property type="match status" value="1"/>
</dbReference>
<protein>
    <recommendedName>
        <fullName evidence="1">Sm domain-containing protein</fullName>
    </recommendedName>
</protein>
<dbReference type="GO" id="GO:0071254">
    <property type="term" value="C:cytoplasmic U snRNP body"/>
    <property type="evidence" value="ECO:0007669"/>
    <property type="project" value="TreeGrafter"/>
</dbReference>
<dbReference type="Gene3D" id="2.30.30.100">
    <property type="match status" value="1"/>
</dbReference>
<organism evidence="2 3">
    <name type="scientific">Psylliodes chrysocephalus</name>
    <dbReference type="NCBI Taxonomy" id="3402493"/>
    <lineage>
        <taxon>Eukaryota</taxon>
        <taxon>Metazoa</taxon>
        <taxon>Ecdysozoa</taxon>
        <taxon>Arthropoda</taxon>
        <taxon>Hexapoda</taxon>
        <taxon>Insecta</taxon>
        <taxon>Pterygota</taxon>
        <taxon>Neoptera</taxon>
        <taxon>Endopterygota</taxon>
        <taxon>Coleoptera</taxon>
        <taxon>Polyphaga</taxon>
        <taxon>Cucujiformia</taxon>
        <taxon>Chrysomeloidea</taxon>
        <taxon>Chrysomelidae</taxon>
        <taxon>Galerucinae</taxon>
        <taxon>Alticini</taxon>
        <taxon>Psylliodes</taxon>
    </lineage>
</organism>
<feature type="domain" description="Sm" evidence="1">
    <location>
        <begin position="30"/>
        <end position="95"/>
    </location>
</feature>
<dbReference type="SUPFAM" id="SSF50182">
    <property type="entry name" value="Sm-like ribonucleoproteins"/>
    <property type="match status" value="1"/>
</dbReference>
<dbReference type="GO" id="GO:0071208">
    <property type="term" value="F:histone pre-mRNA DCP binding"/>
    <property type="evidence" value="ECO:0007669"/>
    <property type="project" value="TreeGrafter"/>
</dbReference>
<dbReference type="GO" id="GO:0071209">
    <property type="term" value="F:U7 snRNA binding"/>
    <property type="evidence" value="ECO:0007669"/>
    <property type="project" value="TreeGrafter"/>
</dbReference>
<name>A0A9P0D534_9CUCU</name>
<dbReference type="Proteomes" id="UP001153636">
    <property type="component" value="Chromosome 4"/>
</dbReference>